<dbReference type="PANTHER" id="PTHR30199:SF0">
    <property type="entry name" value="INNER MEMBRANE PROTEIN YDCO"/>
    <property type="match status" value="1"/>
</dbReference>
<dbReference type="GO" id="GO:0042925">
    <property type="term" value="F:benzoate transmembrane transporter activity"/>
    <property type="evidence" value="ECO:0007669"/>
    <property type="project" value="InterPro"/>
</dbReference>
<dbReference type="NCBIfam" id="TIGR00843">
    <property type="entry name" value="benE"/>
    <property type="match status" value="1"/>
</dbReference>
<dbReference type="EMBL" id="SZZH01000001">
    <property type="protein sequence ID" value="TKV61805.1"/>
    <property type="molecule type" value="Genomic_DNA"/>
</dbReference>
<comment type="caution">
    <text evidence="2">The sequence shown here is derived from an EMBL/GenBank/DDBJ whole genome shotgun (WGS) entry which is preliminary data.</text>
</comment>
<feature type="transmembrane region" description="Helical" evidence="1">
    <location>
        <begin position="207"/>
        <end position="234"/>
    </location>
</feature>
<sequence length="402" mass="40336">MERETEAALAVGVVTSIVGFTSSFAVVVAGLQAVGASTAQAACGLAVLCVLQGAGSIWLSRRHRMPLTLAWSTPGAALLVSAAGLSIGWSAAIGAFLVTGALLALTGLWPWLGRTVAAIPPPLGQAMLAGVLVPLCLEPVTAMSVSPALVIPVVVVWLVLQRWAPRWAAPAAFALAVVLVVVSVLHSTGSIPLRVPTLELTAPTFDWAAMIGIAVPLYLVTMAAQNVPGVAVLGAAGYQVPWRESLLLTGFGTVAGAAAGTHAVNLAAITAALPASAQAHPDPAKRWIASAAGGGFYILLAPAVPSLTMLLAAAPPGVLESVAGLALLGTLAASLTSALTTVSDETGGRLPAVVTFLVAASGTTALGIGAAFWALLAGLLLRFVLRTPKAARHAAGRTTTGR</sequence>
<dbReference type="GO" id="GO:0005886">
    <property type="term" value="C:plasma membrane"/>
    <property type="evidence" value="ECO:0007669"/>
    <property type="project" value="TreeGrafter"/>
</dbReference>
<accession>A0A4V6Y6U0</accession>
<dbReference type="OrthoDB" id="9813854at2"/>
<dbReference type="PANTHER" id="PTHR30199">
    <property type="entry name" value="MFS FAMILY TRANSPORTER, PREDICTED SUBSTRATE BENZOATE"/>
    <property type="match status" value="1"/>
</dbReference>
<keyword evidence="1" id="KW-0472">Membrane</keyword>
<feature type="transmembrane region" description="Helical" evidence="1">
    <location>
        <begin position="7"/>
        <end position="33"/>
    </location>
</feature>
<dbReference type="AlphaFoldDB" id="A0A4V6Y6U0"/>
<evidence type="ECO:0000256" key="1">
    <source>
        <dbReference type="SAM" id="Phobius"/>
    </source>
</evidence>
<feature type="transmembrane region" description="Helical" evidence="1">
    <location>
        <begin position="167"/>
        <end position="187"/>
    </location>
</feature>
<dbReference type="InterPro" id="IPR004711">
    <property type="entry name" value="Benzoate_Transporter"/>
</dbReference>
<dbReference type="Pfam" id="PF03594">
    <property type="entry name" value="BenE"/>
    <property type="match status" value="1"/>
</dbReference>
<gene>
    <name evidence="2" type="primary">benE</name>
    <name evidence="2" type="ORF">FDO65_09755</name>
</gene>
<evidence type="ECO:0000313" key="2">
    <source>
        <dbReference type="EMBL" id="TKV61805.1"/>
    </source>
</evidence>
<feature type="transmembrane region" description="Helical" evidence="1">
    <location>
        <begin position="352"/>
        <end position="385"/>
    </location>
</feature>
<organism evidence="2 3">
    <name type="scientific">Nakamurella flava</name>
    <dbReference type="NCBI Taxonomy" id="2576308"/>
    <lineage>
        <taxon>Bacteria</taxon>
        <taxon>Bacillati</taxon>
        <taxon>Actinomycetota</taxon>
        <taxon>Actinomycetes</taxon>
        <taxon>Nakamurellales</taxon>
        <taxon>Nakamurellaceae</taxon>
        <taxon>Nakamurella</taxon>
    </lineage>
</organism>
<keyword evidence="1" id="KW-1133">Transmembrane helix</keyword>
<dbReference type="RefSeq" id="WP_137449110.1">
    <property type="nucleotide sequence ID" value="NZ_SZZH01000001.1"/>
</dbReference>
<feature type="transmembrane region" description="Helical" evidence="1">
    <location>
        <begin position="287"/>
        <end position="311"/>
    </location>
</feature>
<name>A0A4V6Y6U0_9ACTN</name>
<protein>
    <submittedName>
        <fullName evidence="2">Benzoate/H(+) symporter BenE family transporter</fullName>
    </submittedName>
</protein>
<evidence type="ECO:0000313" key="3">
    <source>
        <dbReference type="Proteomes" id="UP000306985"/>
    </source>
</evidence>
<feature type="transmembrane region" description="Helical" evidence="1">
    <location>
        <begin position="318"/>
        <end position="340"/>
    </location>
</feature>
<feature type="transmembrane region" description="Helical" evidence="1">
    <location>
        <begin position="79"/>
        <end position="112"/>
    </location>
</feature>
<keyword evidence="1" id="KW-0812">Transmembrane</keyword>
<feature type="transmembrane region" description="Helical" evidence="1">
    <location>
        <begin position="246"/>
        <end position="275"/>
    </location>
</feature>
<reference evidence="2 3" key="1">
    <citation type="submission" date="2019-05" db="EMBL/GenBank/DDBJ databases">
        <title>Nakamurella sp. N5BH11, whole genome shotgun sequence.</title>
        <authorList>
            <person name="Tuo L."/>
        </authorList>
    </citation>
    <scope>NUCLEOTIDE SEQUENCE [LARGE SCALE GENOMIC DNA]</scope>
    <source>
        <strain evidence="2 3">N5BH11</strain>
    </source>
</reference>
<dbReference type="Proteomes" id="UP000306985">
    <property type="component" value="Unassembled WGS sequence"/>
</dbReference>
<feature type="transmembrane region" description="Helical" evidence="1">
    <location>
        <begin position="132"/>
        <end position="160"/>
    </location>
</feature>
<keyword evidence="3" id="KW-1185">Reference proteome</keyword>
<proteinExistence type="predicted"/>